<evidence type="ECO:0000313" key="1">
    <source>
        <dbReference type="EMBL" id="AFM11474.1"/>
    </source>
</evidence>
<proteinExistence type="predicted"/>
<dbReference type="RefSeq" id="WP_014801992.1">
    <property type="nucleotide sequence ID" value="NC_018020.1"/>
</dbReference>
<reference evidence="1 2" key="1">
    <citation type="submission" date="2012-06" db="EMBL/GenBank/DDBJ databases">
        <title>The complete chromosome of genome of Turneriella parva DSM 21527.</title>
        <authorList>
            <consortium name="US DOE Joint Genome Institute (JGI-PGF)"/>
            <person name="Lucas S."/>
            <person name="Han J."/>
            <person name="Lapidus A."/>
            <person name="Bruce D."/>
            <person name="Goodwin L."/>
            <person name="Pitluck S."/>
            <person name="Peters L."/>
            <person name="Kyrpides N."/>
            <person name="Mavromatis K."/>
            <person name="Ivanova N."/>
            <person name="Mikhailova N."/>
            <person name="Chertkov O."/>
            <person name="Detter J.C."/>
            <person name="Tapia R."/>
            <person name="Han C."/>
            <person name="Land M."/>
            <person name="Hauser L."/>
            <person name="Markowitz V."/>
            <person name="Cheng J.-F."/>
            <person name="Hugenholtz P."/>
            <person name="Woyke T."/>
            <person name="Wu D."/>
            <person name="Gronow S."/>
            <person name="Wellnitz S."/>
            <person name="Brambilla E."/>
            <person name="Klenk H.-P."/>
            <person name="Eisen J.A."/>
        </authorList>
    </citation>
    <scope>NUCLEOTIDE SEQUENCE [LARGE SCALE GENOMIC DNA]</scope>
    <source>
        <strain evidence="2">ATCC BAA-1111 / DSM 21527 / NCTC 11395 / H</strain>
    </source>
</reference>
<dbReference type="KEGG" id="tpx:Turpa_0823"/>
<dbReference type="EMBL" id="CP002959">
    <property type="protein sequence ID" value="AFM11474.1"/>
    <property type="molecule type" value="Genomic_DNA"/>
</dbReference>
<keyword evidence="2" id="KW-1185">Reference proteome</keyword>
<protein>
    <submittedName>
        <fullName evidence="1">Uncharacterized protein</fullName>
    </submittedName>
</protein>
<dbReference type="HOGENOM" id="CLU_2385275_0_0_12"/>
<name>I4B2G7_TURPD</name>
<evidence type="ECO:0000313" key="2">
    <source>
        <dbReference type="Proteomes" id="UP000006048"/>
    </source>
</evidence>
<accession>I4B2G7</accession>
<dbReference type="AlphaFoldDB" id="I4B2G7"/>
<dbReference type="Proteomes" id="UP000006048">
    <property type="component" value="Chromosome"/>
</dbReference>
<sequence>MEMLFVILVYFSNGNFQSLEVIEMSRAEAELGPKKNSNASCEVALAKPLAALRNKSVKKMAQRKIHYACLGASQVGTLESLTNQSQSWPAVTGK</sequence>
<organism evidence="1 2">
    <name type="scientific">Turneriella parva (strain ATCC BAA-1111 / DSM 21527 / NCTC 11395 / H)</name>
    <name type="common">Leptospira parva</name>
    <dbReference type="NCBI Taxonomy" id="869212"/>
    <lineage>
        <taxon>Bacteria</taxon>
        <taxon>Pseudomonadati</taxon>
        <taxon>Spirochaetota</taxon>
        <taxon>Spirochaetia</taxon>
        <taxon>Leptospirales</taxon>
        <taxon>Leptospiraceae</taxon>
        <taxon>Turneriella</taxon>
    </lineage>
</organism>
<gene>
    <name evidence="1" type="ordered locus">Turpa_0823</name>
</gene>